<dbReference type="SUPFAM" id="SSF53756">
    <property type="entry name" value="UDP-Glycosyltransferase/glycogen phosphorylase"/>
    <property type="match status" value="1"/>
</dbReference>
<evidence type="ECO:0000313" key="2">
    <source>
        <dbReference type="Proteomes" id="UP001524586"/>
    </source>
</evidence>
<comment type="caution">
    <text evidence="1">The sequence shown here is derived from an EMBL/GenBank/DDBJ whole genome shotgun (WGS) entry which is preliminary data.</text>
</comment>
<dbReference type="Gene3D" id="3.40.50.11190">
    <property type="match status" value="1"/>
</dbReference>
<dbReference type="Gene3D" id="3.40.50.2000">
    <property type="entry name" value="Glycogen Phosphorylase B"/>
    <property type="match status" value="1"/>
</dbReference>
<keyword evidence="1" id="KW-0378">Hydrolase</keyword>
<keyword evidence="2" id="KW-1185">Reference proteome</keyword>
<dbReference type="NCBIfam" id="TIGR03590">
    <property type="entry name" value="PseG"/>
    <property type="match status" value="1"/>
</dbReference>
<dbReference type="Proteomes" id="UP001524586">
    <property type="component" value="Unassembled WGS sequence"/>
</dbReference>
<accession>A0ABT1TZE0</accession>
<protein>
    <submittedName>
        <fullName evidence="1">UDP-2,4-diacetamido-2,4, 6-trideoxy-beta-L-altropyranose hydrolase</fullName>
        <ecNumber evidence="1">3.6.1.57</ecNumber>
    </submittedName>
</protein>
<dbReference type="EC" id="3.6.1.57" evidence="1"/>
<dbReference type="RefSeq" id="WP_256613248.1">
    <property type="nucleotide sequence ID" value="NZ_JANIBK010000001.1"/>
</dbReference>
<dbReference type="PANTHER" id="PTHR21015">
    <property type="entry name" value="UDP-N-ACETYLGLUCOSAMINE--N-ACETYLMURAMYL-(PENTAPEPTIDE) PYROPHOSPHORYL-UNDECAPRENOL N-ACETYLGLUCOSAMINE TRANSFERASE 1"/>
    <property type="match status" value="1"/>
</dbReference>
<dbReference type="EMBL" id="JANIBK010000001">
    <property type="protein sequence ID" value="MCQ8126931.1"/>
    <property type="molecule type" value="Genomic_DNA"/>
</dbReference>
<name>A0ABT1TZE0_9GAMM</name>
<dbReference type="PANTHER" id="PTHR21015:SF22">
    <property type="entry name" value="GLYCOSYLTRANSFERASE"/>
    <property type="match status" value="1"/>
</dbReference>
<dbReference type="InterPro" id="IPR020023">
    <property type="entry name" value="PseG"/>
</dbReference>
<dbReference type="GO" id="GO:0016787">
    <property type="term" value="F:hydrolase activity"/>
    <property type="evidence" value="ECO:0007669"/>
    <property type="project" value="UniProtKB-KW"/>
</dbReference>
<reference evidence="1 2" key="1">
    <citation type="submission" date="2022-07" db="EMBL/GenBank/DDBJ databases">
        <title>Methylomonas rivi sp. nov., Methylomonas rosea sp. nov., Methylomonas aureus sp. nov. and Methylomonas subterranea sp. nov., four novel methanotrophs isolated from a freshwater creek and the deep terrestrial subsurface.</title>
        <authorList>
            <person name="Abin C."/>
            <person name="Sankaranarayanan K."/>
            <person name="Garner C."/>
            <person name="Sindelar R."/>
            <person name="Kotary K."/>
            <person name="Garner R."/>
            <person name="Barclay S."/>
            <person name="Lawson P."/>
            <person name="Krumholz L."/>
        </authorList>
    </citation>
    <scope>NUCLEOTIDE SEQUENCE [LARGE SCALE GENOMIC DNA]</scope>
    <source>
        <strain evidence="1 2">WSC-6</strain>
    </source>
</reference>
<proteinExistence type="predicted"/>
<organism evidence="1 2">
    <name type="scientific">Methylomonas rivi</name>
    <dbReference type="NCBI Taxonomy" id="2952226"/>
    <lineage>
        <taxon>Bacteria</taxon>
        <taxon>Pseudomonadati</taxon>
        <taxon>Pseudomonadota</taxon>
        <taxon>Gammaproteobacteria</taxon>
        <taxon>Methylococcales</taxon>
        <taxon>Methylococcaceae</taxon>
        <taxon>Methylomonas</taxon>
    </lineage>
</organism>
<gene>
    <name evidence="1" type="primary">pseG</name>
    <name evidence="1" type="ORF">NP596_00560</name>
</gene>
<sequence>MIIFRCNASPEVGLGHLVRCRALAYALKRQGESCVMVGPPKSYATEEDAEFIEDWIEAGEWVSAEWDAARFTEIVRDKSAGFAVLDDYRIDAGYQKFLSAKGLHWLQFDGTAQKPLWADLVVNANPAARADDYRDVLHNPGAQLLLGPRYAVLRAEFPPVAALRPAGRSIEQVLVAFGGGDDRGGIEFALTSLIENVPANWRFVVISGGHNPRNPQLCDWVETHGRGRVSLSVDPENVAAIMAGCDLAVMAGGTSIYEAASCGLPMVLIAIADNQIRPARAFADAGAAVFLGALHEVGAGDLLRAVSNVAATDRLRREMVEAAGAWVDGKGAQRLASKIIGMIRKE</sequence>
<evidence type="ECO:0000313" key="1">
    <source>
        <dbReference type="EMBL" id="MCQ8126931.1"/>
    </source>
</evidence>